<reference evidence="2 3" key="1">
    <citation type="journal article" date="2016" name="Sci. Rep.">
        <title>Peltaster fructicola genome reveals evolution from an invasive phytopathogen to an ectophytic parasite.</title>
        <authorList>
            <person name="Xu C."/>
            <person name="Chen H."/>
            <person name="Gleason M.L."/>
            <person name="Xu J.R."/>
            <person name="Liu H."/>
            <person name="Zhang R."/>
            <person name="Sun G."/>
        </authorList>
    </citation>
    <scope>NUCLEOTIDE SEQUENCE [LARGE SCALE GENOMIC DNA]</scope>
    <source>
        <strain evidence="2 3">LNHT1506</strain>
    </source>
</reference>
<feature type="region of interest" description="Disordered" evidence="1">
    <location>
        <begin position="138"/>
        <end position="177"/>
    </location>
</feature>
<organism evidence="2 3">
    <name type="scientific">Peltaster fructicola</name>
    <dbReference type="NCBI Taxonomy" id="286661"/>
    <lineage>
        <taxon>Eukaryota</taxon>
        <taxon>Fungi</taxon>
        <taxon>Dikarya</taxon>
        <taxon>Ascomycota</taxon>
        <taxon>Pezizomycotina</taxon>
        <taxon>Dothideomycetes</taxon>
        <taxon>Dothideomycetes incertae sedis</taxon>
        <taxon>Peltaster</taxon>
    </lineage>
</organism>
<sequence>MAAIDIADLLELHNPDKGGITCVGTAPSRGRRCRNAIAAGNILKGKDLIREIPDLVTKPKELRSTLLQIATCLLCKQLHQSQAREISRGWRYTLLYVVDAPKRESKEVHTPGSKNELREHEYPEDAWASAMLAHAKQDTRPSTLKHEDSGYGSDHSGLFGDDDDLSSLHQSSPKRQQAKLVDPQATTMHAQIPPVNDQPNDVEVLSSQMCDASTQTTEEVAINFTPQMKIAPSRLVTQRQDGKAWLSRVESQGRQIVFWACMLVVTDMLMRVR</sequence>
<dbReference type="EMBL" id="CP051139">
    <property type="protein sequence ID" value="QIW95262.1"/>
    <property type="molecule type" value="Genomic_DNA"/>
</dbReference>
<evidence type="ECO:0000313" key="3">
    <source>
        <dbReference type="Proteomes" id="UP000503462"/>
    </source>
</evidence>
<dbReference type="AlphaFoldDB" id="A0A6H0XKL4"/>
<name>A0A6H0XKL4_9PEZI</name>
<keyword evidence="3" id="KW-1185">Reference proteome</keyword>
<proteinExistence type="predicted"/>
<gene>
    <name evidence="2" type="ORF">AMS68_000780</name>
</gene>
<accession>A0A6H0XKL4</accession>
<protein>
    <submittedName>
        <fullName evidence="2">Uncharacterized protein</fullName>
    </submittedName>
</protein>
<evidence type="ECO:0000313" key="2">
    <source>
        <dbReference type="EMBL" id="QIW95262.1"/>
    </source>
</evidence>
<dbReference type="OrthoDB" id="8062037at2759"/>
<dbReference type="Proteomes" id="UP000503462">
    <property type="component" value="Chromosome 1"/>
</dbReference>
<evidence type="ECO:0000256" key="1">
    <source>
        <dbReference type="SAM" id="MobiDB-lite"/>
    </source>
</evidence>
<feature type="compositionally biased region" description="Basic and acidic residues" evidence="1">
    <location>
        <begin position="138"/>
        <end position="149"/>
    </location>
</feature>